<name>A0A6F8XZ10_9ACTN</name>
<feature type="transmembrane region" description="Helical" evidence="1">
    <location>
        <begin position="62"/>
        <end position="82"/>
    </location>
</feature>
<keyword evidence="1" id="KW-0472">Membrane</keyword>
<organism evidence="2 3">
    <name type="scientific">Phytohabitans flavus</name>
    <dbReference type="NCBI Taxonomy" id="1076124"/>
    <lineage>
        <taxon>Bacteria</taxon>
        <taxon>Bacillati</taxon>
        <taxon>Actinomycetota</taxon>
        <taxon>Actinomycetes</taxon>
        <taxon>Micromonosporales</taxon>
        <taxon>Micromonosporaceae</taxon>
    </lineage>
</organism>
<protein>
    <submittedName>
        <fullName evidence="2">Uncharacterized protein</fullName>
    </submittedName>
</protein>
<dbReference type="KEGG" id="pfla:Pflav_054960"/>
<keyword evidence="3" id="KW-1185">Reference proteome</keyword>
<dbReference type="AlphaFoldDB" id="A0A6F8XZ10"/>
<keyword evidence="1" id="KW-0812">Transmembrane</keyword>
<reference evidence="2 3" key="1">
    <citation type="submission" date="2020-03" db="EMBL/GenBank/DDBJ databases">
        <title>Whole genome shotgun sequence of Phytohabitans flavus NBRC 107702.</title>
        <authorList>
            <person name="Komaki H."/>
            <person name="Tamura T."/>
        </authorList>
    </citation>
    <scope>NUCLEOTIDE SEQUENCE [LARGE SCALE GENOMIC DNA]</scope>
    <source>
        <strain evidence="2 3">NBRC 107702</strain>
    </source>
</reference>
<reference evidence="2 3" key="2">
    <citation type="submission" date="2020-03" db="EMBL/GenBank/DDBJ databases">
        <authorList>
            <person name="Ichikawa N."/>
            <person name="Kimura A."/>
            <person name="Kitahashi Y."/>
            <person name="Uohara A."/>
        </authorList>
    </citation>
    <scope>NUCLEOTIDE SEQUENCE [LARGE SCALE GENOMIC DNA]</scope>
    <source>
        <strain evidence="2 3">NBRC 107702</strain>
    </source>
</reference>
<dbReference type="EMBL" id="AP022870">
    <property type="protein sequence ID" value="BCB79086.1"/>
    <property type="molecule type" value="Genomic_DNA"/>
</dbReference>
<evidence type="ECO:0000313" key="2">
    <source>
        <dbReference type="EMBL" id="BCB79086.1"/>
    </source>
</evidence>
<sequence length="104" mass="11021">MRSTAVLATAAVLAGGTAVALIALAFWLRGWAPVSDGPRFADPRWWLSLLSQTAGYLALGKVGFKVALAVVLGASGLTVLMWERRRERRKAEESDAPTPGGEPS</sequence>
<dbReference type="Proteomes" id="UP000502508">
    <property type="component" value="Chromosome"/>
</dbReference>
<accession>A0A6F8XZ10</accession>
<evidence type="ECO:0000313" key="3">
    <source>
        <dbReference type="Proteomes" id="UP000502508"/>
    </source>
</evidence>
<keyword evidence="1" id="KW-1133">Transmembrane helix</keyword>
<gene>
    <name evidence="2" type="ORF">Pflav_054960</name>
</gene>
<evidence type="ECO:0000256" key="1">
    <source>
        <dbReference type="SAM" id="Phobius"/>
    </source>
</evidence>
<proteinExistence type="predicted"/>